<dbReference type="Pfam" id="PF13865">
    <property type="entry name" value="FoP_duplication"/>
    <property type="match status" value="1"/>
</dbReference>
<sequence>MAKRGGIARRNSGGRGGSRGGRGGRNSSGPAKRGKQNGGRFNPTGGKKRGGRGGRGKSRGGRGGSVSADALDADMEAYWGKSENPEIKAKVAAEREARLQARLDAKKKSMDDDMDKYWAEKEKKATEETKTAEKPAAEGKAEEAAPAAKTE</sequence>
<accession>A0A7S2S5Y0</accession>
<evidence type="ECO:0000256" key="1">
    <source>
        <dbReference type="ARBA" id="ARBA00022884"/>
    </source>
</evidence>
<keyword evidence="1" id="KW-0694">RNA-binding</keyword>
<dbReference type="GO" id="GO:0003723">
    <property type="term" value="F:RNA binding"/>
    <property type="evidence" value="ECO:0007669"/>
    <property type="project" value="UniProtKB-KW"/>
</dbReference>
<dbReference type="SMART" id="SM01218">
    <property type="entry name" value="FoP_duplication"/>
    <property type="match status" value="1"/>
</dbReference>
<evidence type="ECO:0000259" key="3">
    <source>
        <dbReference type="SMART" id="SM01218"/>
    </source>
</evidence>
<feature type="domain" description="Chromatin target of PRMT1 protein C-terminal" evidence="3">
    <location>
        <begin position="10"/>
        <end position="124"/>
    </location>
</feature>
<organism evidence="4">
    <name type="scientific">Mucochytrium quahogii</name>
    <dbReference type="NCBI Taxonomy" id="96639"/>
    <lineage>
        <taxon>Eukaryota</taxon>
        <taxon>Sar</taxon>
        <taxon>Stramenopiles</taxon>
        <taxon>Bigyra</taxon>
        <taxon>Labyrinthulomycetes</taxon>
        <taxon>Thraustochytrida</taxon>
        <taxon>Thraustochytriidae</taxon>
        <taxon>Mucochytrium</taxon>
    </lineage>
</organism>
<gene>
    <name evidence="4" type="ORF">QSP1433_LOCUS10648</name>
</gene>
<feature type="compositionally biased region" description="Basic and acidic residues" evidence="2">
    <location>
        <begin position="102"/>
        <end position="143"/>
    </location>
</feature>
<protein>
    <recommendedName>
        <fullName evidence="3">Chromatin target of PRMT1 protein C-terminal domain-containing protein</fullName>
    </recommendedName>
</protein>
<evidence type="ECO:0000256" key="2">
    <source>
        <dbReference type="SAM" id="MobiDB-lite"/>
    </source>
</evidence>
<name>A0A7S2S5Y0_9STRA</name>
<feature type="region of interest" description="Disordered" evidence="2">
    <location>
        <begin position="1"/>
        <end position="70"/>
    </location>
</feature>
<dbReference type="InterPro" id="IPR025715">
    <property type="entry name" value="FoP_C"/>
</dbReference>
<feature type="compositionally biased region" description="Basic residues" evidence="2">
    <location>
        <begin position="46"/>
        <end position="60"/>
    </location>
</feature>
<feature type="region of interest" description="Disordered" evidence="2">
    <location>
        <begin position="102"/>
        <end position="151"/>
    </location>
</feature>
<dbReference type="EMBL" id="HBHK01016958">
    <property type="protein sequence ID" value="CAD9690528.1"/>
    <property type="molecule type" value="Transcribed_RNA"/>
</dbReference>
<dbReference type="AlphaFoldDB" id="A0A7S2S5Y0"/>
<feature type="compositionally biased region" description="Gly residues" evidence="2">
    <location>
        <begin position="13"/>
        <end position="26"/>
    </location>
</feature>
<evidence type="ECO:0000313" key="4">
    <source>
        <dbReference type="EMBL" id="CAD9690528.1"/>
    </source>
</evidence>
<proteinExistence type="predicted"/>
<reference evidence="4" key="1">
    <citation type="submission" date="2021-01" db="EMBL/GenBank/DDBJ databases">
        <authorList>
            <person name="Corre E."/>
            <person name="Pelletier E."/>
            <person name="Niang G."/>
            <person name="Scheremetjew M."/>
            <person name="Finn R."/>
            <person name="Kale V."/>
            <person name="Holt S."/>
            <person name="Cochrane G."/>
            <person name="Meng A."/>
            <person name="Brown T."/>
            <person name="Cohen L."/>
        </authorList>
    </citation>
    <scope>NUCLEOTIDE SEQUENCE</scope>
    <source>
        <strain evidence="4">NY070348D</strain>
    </source>
</reference>